<evidence type="ECO:0000313" key="3">
    <source>
        <dbReference type="EMBL" id="MCI09244.1"/>
    </source>
</evidence>
<accession>A0A392PBS5</accession>
<evidence type="ECO:0000313" key="4">
    <source>
        <dbReference type="Proteomes" id="UP000265520"/>
    </source>
</evidence>
<feature type="domain" description="Putative plant transposon protein" evidence="2">
    <location>
        <begin position="113"/>
        <end position="219"/>
    </location>
</feature>
<dbReference type="Proteomes" id="UP000265520">
    <property type="component" value="Unassembled WGS sequence"/>
</dbReference>
<feature type="non-terminal residue" evidence="3">
    <location>
        <position position="1"/>
    </location>
</feature>
<dbReference type="EMBL" id="LXQA010071883">
    <property type="protein sequence ID" value="MCI09244.1"/>
    <property type="molecule type" value="Genomic_DNA"/>
</dbReference>
<evidence type="ECO:0000259" key="2">
    <source>
        <dbReference type="Pfam" id="PF20167"/>
    </source>
</evidence>
<organism evidence="3 4">
    <name type="scientific">Trifolium medium</name>
    <dbReference type="NCBI Taxonomy" id="97028"/>
    <lineage>
        <taxon>Eukaryota</taxon>
        <taxon>Viridiplantae</taxon>
        <taxon>Streptophyta</taxon>
        <taxon>Embryophyta</taxon>
        <taxon>Tracheophyta</taxon>
        <taxon>Spermatophyta</taxon>
        <taxon>Magnoliopsida</taxon>
        <taxon>eudicotyledons</taxon>
        <taxon>Gunneridae</taxon>
        <taxon>Pentapetalae</taxon>
        <taxon>rosids</taxon>
        <taxon>fabids</taxon>
        <taxon>Fabales</taxon>
        <taxon>Fabaceae</taxon>
        <taxon>Papilionoideae</taxon>
        <taxon>50 kb inversion clade</taxon>
        <taxon>NPAAA clade</taxon>
        <taxon>Hologalegina</taxon>
        <taxon>IRL clade</taxon>
        <taxon>Trifolieae</taxon>
        <taxon>Trifolium</taxon>
    </lineage>
</organism>
<sequence length="219" mass="24730">SKVVPPVEKRKKNLKRKSAPSSDSDYDVEQDVPTIKPSAKRQSLKRKEVSSSDSEYDVEPDVPTCVANAQRWKFVYHGRLAMERELGKDVLEREDIMDLIKEAGLLKTVWGIGPCYEKLVKEFLVNIPEDCDNPLSKEFHKVFVRGKCVEFSPAVINKFLGRSEEPQAEVEVTDNDVCKAITANQVKVWPKKGKMPAVKLTVKYAILNRIGAANWVPTT</sequence>
<protein>
    <submittedName>
        <fullName evidence="3">Envelope-like protein</fullName>
    </submittedName>
</protein>
<dbReference type="AlphaFoldDB" id="A0A392PBS5"/>
<feature type="compositionally biased region" description="Basic residues" evidence="1">
    <location>
        <begin position="9"/>
        <end position="18"/>
    </location>
</feature>
<dbReference type="Pfam" id="PF20167">
    <property type="entry name" value="Transposase_32"/>
    <property type="match status" value="1"/>
</dbReference>
<reference evidence="3 4" key="1">
    <citation type="journal article" date="2018" name="Front. Plant Sci.">
        <title>Red Clover (Trifolium pratense) and Zigzag Clover (T. medium) - A Picture of Genomic Similarities and Differences.</title>
        <authorList>
            <person name="Dluhosova J."/>
            <person name="Istvanek J."/>
            <person name="Nedelnik J."/>
            <person name="Repkova J."/>
        </authorList>
    </citation>
    <scope>NUCLEOTIDE SEQUENCE [LARGE SCALE GENOMIC DNA]</scope>
    <source>
        <strain evidence="4">cv. 10/8</strain>
        <tissue evidence="3">Leaf</tissue>
    </source>
</reference>
<name>A0A392PBS5_9FABA</name>
<feature type="non-terminal residue" evidence="3">
    <location>
        <position position="219"/>
    </location>
</feature>
<dbReference type="InterPro" id="IPR046796">
    <property type="entry name" value="Transposase_32_dom"/>
</dbReference>
<comment type="caution">
    <text evidence="3">The sequence shown here is derived from an EMBL/GenBank/DDBJ whole genome shotgun (WGS) entry which is preliminary data.</text>
</comment>
<keyword evidence="4" id="KW-1185">Reference proteome</keyword>
<proteinExistence type="predicted"/>
<evidence type="ECO:0000256" key="1">
    <source>
        <dbReference type="SAM" id="MobiDB-lite"/>
    </source>
</evidence>
<feature type="region of interest" description="Disordered" evidence="1">
    <location>
        <begin position="1"/>
        <end position="60"/>
    </location>
</feature>